<proteinExistence type="predicted"/>
<reference evidence="1 2" key="1">
    <citation type="submission" date="2018-06" db="EMBL/GenBank/DDBJ databases">
        <title>Genomic Encyclopedia of Type Strains, Phase IV (KMG-IV): sequencing the most valuable type-strain genomes for metagenomic binning, comparative biology and taxonomic classification.</title>
        <authorList>
            <person name="Goeker M."/>
        </authorList>
    </citation>
    <scope>NUCLEOTIDE SEQUENCE [LARGE SCALE GENOMIC DNA]</scope>
    <source>
        <strain evidence="1 2">DSM 25619</strain>
    </source>
</reference>
<keyword evidence="2" id="KW-1185">Reference proteome</keyword>
<dbReference type="Proteomes" id="UP000252893">
    <property type="component" value="Unassembled WGS sequence"/>
</dbReference>
<accession>A0A366DI91</accession>
<dbReference type="RefSeq" id="WP_113946357.1">
    <property type="nucleotide sequence ID" value="NZ_JBHEEG010000015.1"/>
</dbReference>
<dbReference type="AlphaFoldDB" id="A0A366DI91"/>
<name>A0A366DI91_9HYPH</name>
<protein>
    <submittedName>
        <fullName evidence="1">Uncharacterized protein</fullName>
    </submittedName>
</protein>
<comment type="caution">
    <text evidence="1">The sequence shown here is derived from an EMBL/GenBank/DDBJ whole genome shotgun (WGS) entry which is preliminary data.</text>
</comment>
<gene>
    <name evidence="1" type="ORF">DFR47_11532</name>
</gene>
<sequence length="128" mass="14530">MDFEVGDIVLFESAVAGKAKFHFCFVFNGGNSKYGFMFLNSEGEYEDHFAIDCQRIPEMKESRSGRTVFSCPTVIQKSKAELERLKPRKICTLPRDVAQEFLEFSKTIESMVGIHLHALVKTLKALSE</sequence>
<dbReference type="EMBL" id="QNRH01000015">
    <property type="protein sequence ID" value="RBO89665.1"/>
    <property type="molecule type" value="Genomic_DNA"/>
</dbReference>
<evidence type="ECO:0000313" key="1">
    <source>
        <dbReference type="EMBL" id="RBO89665.1"/>
    </source>
</evidence>
<evidence type="ECO:0000313" key="2">
    <source>
        <dbReference type="Proteomes" id="UP000252893"/>
    </source>
</evidence>
<organism evidence="1 2">
    <name type="scientific">Pseudochrobactrum asaccharolyticum</name>
    <dbReference type="NCBI Taxonomy" id="354351"/>
    <lineage>
        <taxon>Bacteria</taxon>
        <taxon>Pseudomonadati</taxon>
        <taxon>Pseudomonadota</taxon>
        <taxon>Alphaproteobacteria</taxon>
        <taxon>Hyphomicrobiales</taxon>
        <taxon>Brucellaceae</taxon>
        <taxon>Pseudochrobactrum</taxon>
    </lineage>
</organism>